<dbReference type="EMBL" id="QCYG01000005">
    <property type="protein sequence ID" value="PVA06779.1"/>
    <property type="molecule type" value="Genomic_DNA"/>
</dbReference>
<evidence type="ECO:0000256" key="2">
    <source>
        <dbReference type="ARBA" id="ARBA00006676"/>
    </source>
</evidence>
<dbReference type="AlphaFoldDB" id="A0A2T7FX83"/>
<dbReference type="SUPFAM" id="SSF51556">
    <property type="entry name" value="Metallo-dependent hydrolases"/>
    <property type="match status" value="1"/>
</dbReference>
<evidence type="ECO:0000256" key="4">
    <source>
        <dbReference type="ARBA" id="ARBA00022801"/>
    </source>
</evidence>
<dbReference type="GO" id="GO:0000034">
    <property type="term" value="F:adenine deaminase activity"/>
    <property type="evidence" value="ECO:0007669"/>
    <property type="project" value="TreeGrafter"/>
</dbReference>
<comment type="caution">
    <text evidence="7">The sequence shown here is derived from an EMBL/GenBank/DDBJ whole genome shotgun (WGS) entry which is preliminary data.</text>
</comment>
<evidence type="ECO:0000256" key="1">
    <source>
        <dbReference type="ARBA" id="ARBA00001947"/>
    </source>
</evidence>
<dbReference type="Gene3D" id="3.20.20.140">
    <property type="entry name" value="Metal-dependent hydrolases"/>
    <property type="match status" value="1"/>
</dbReference>
<dbReference type="InterPro" id="IPR006330">
    <property type="entry name" value="Ado/ade_deaminase"/>
</dbReference>
<dbReference type="InterPro" id="IPR001365">
    <property type="entry name" value="A_deaminase_dom"/>
</dbReference>
<evidence type="ECO:0000313" key="8">
    <source>
        <dbReference type="Proteomes" id="UP000244817"/>
    </source>
</evidence>
<keyword evidence="8" id="KW-1185">Reference proteome</keyword>
<proteinExistence type="inferred from homology"/>
<protein>
    <submittedName>
        <fullName evidence="7">Adenosine deaminase</fullName>
    </submittedName>
</protein>
<comment type="cofactor">
    <cofactor evidence="1">
        <name>Zn(2+)</name>
        <dbReference type="ChEBI" id="CHEBI:29105"/>
    </cofactor>
</comment>
<dbReference type="RefSeq" id="WP_108640937.1">
    <property type="nucleotide sequence ID" value="NZ_QCYG01000005.1"/>
</dbReference>
<dbReference type="OrthoDB" id="105475at2"/>
<dbReference type="Pfam" id="PF00962">
    <property type="entry name" value="A_deaminase"/>
    <property type="match status" value="1"/>
</dbReference>
<comment type="similarity">
    <text evidence="2">Belongs to the metallo-dependent hydrolases superfamily. Adenosine and AMP deaminases family.</text>
</comment>
<organism evidence="7 8">
    <name type="scientific">Thalassorhabdomicrobium marinisediminis</name>
    <dbReference type="NCBI Taxonomy" id="2170577"/>
    <lineage>
        <taxon>Bacteria</taxon>
        <taxon>Pseudomonadati</taxon>
        <taxon>Pseudomonadota</taxon>
        <taxon>Alphaproteobacteria</taxon>
        <taxon>Rhodobacterales</taxon>
        <taxon>Paracoccaceae</taxon>
        <taxon>Thalassorhabdomicrobium</taxon>
    </lineage>
</organism>
<sequence>MTLSDAFFQALPKVDIHCHLYGTIREETLWDMVQQVGAPISRADVAGYFIRGEKPKGVLHAFRFMEEHVFTRPEFLHRLTYECLEDMARETVLYCELFWNSTGVLAHQPQLSFEVLQAAITDAMQQAERDLGIVARLVHAIDRQATPEDAVTMVQNALTHCDARAVGIGADYLETGHPPEKFWKAYRMARAGGLKTTMHAGEFGCHWRNVETAFDLLEVDRLDHCYTIIDNPDLLARVAQSGIVVTVVPTNSYYLRTLAPSDWAEKHPLRRMLASELKLHPNTDDPTFHNITPAGVWAMMHRDFGVPLAQIEAMTWNGLESAWIEGEERAALTRIFEREWQTALTHV</sequence>
<feature type="domain" description="Adenosine deaminase" evidence="6">
    <location>
        <begin position="12"/>
        <end position="333"/>
    </location>
</feature>
<dbReference type="GO" id="GO:0043103">
    <property type="term" value="P:hypoxanthine salvage"/>
    <property type="evidence" value="ECO:0007669"/>
    <property type="project" value="TreeGrafter"/>
</dbReference>
<evidence type="ECO:0000256" key="5">
    <source>
        <dbReference type="ARBA" id="ARBA00022833"/>
    </source>
</evidence>
<dbReference type="PANTHER" id="PTHR43114">
    <property type="entry name" value="ADENINE DEAMINASE"/>
    <property type="match status" value="1"/>
</dbReference>
<dbReference type="PANTHER" id="PTHR43114:SF6">
    <property type="entry name" value="ADENINE DEAMINASE"/>
    <property type="match status" value="1"/>
</dbReference>
<dbReference type="GO" id="GO:0006146">
    <property type="term" value="P:adenine catabolic process"/>
    <property type="evidence" value="ECO:0007669"/>
    <property type="project" value="TreeGrafter"/>
</dbReference>
<evidence type="ECO:0000313" key="7">
    <source>
        <dbReference type="EMBL" id="PVA06779.1"/>
    </source>
</evidence>
<keyword evidence="4" id="KW-0378">Hydrolase</keyword>
<dbReference type="Proteomes" id="UP000244817">
    <property type="component" value="Unassembled WGS sequence"/>
</dbReference>
<accession>A0A2T7FX83</accession>
<name>A0A2T7FX83_9RHOB</name>
<dbReference type="GO" id="GO:0046872">
    <property type="term" value="F:metal ion binding"/>
    <property type="evidence" value="ECO:0007669"/>
    <property type="project" value="UniProtKB-KW"/>
</dbReference>
<keyword evidence="5" id="KW-0862">Zinc</keyword>
<reference evidence="7 8" key="1">
    <citation type="submission" date="2018-04" db="EMBL/GenBank/DDBJ databases">
        <title>Pelagivirga bohaiensis gen. nov., sp. nov., a bacterium isolated from the Bohai Sea.</title>
        <authorList>
            <person name="Ji X."/>
        </authorList>
    </citation>
    <scope>NUCLEOTIDE SEQUENCE [LARGE SCALE GENOMIC DNA]</scope>
    <source>
        <strain evidence="7 8">BH-SD16</strain>
    </source>
</reference>
<dbReference type="InterPro" id="IPR032466">
    <property type="entry name" value="Metal_Hydrolase"/>
</dbReference>
<dbReference type="GO" id="GO:0005829">
    <property type="term" value="C:cytosol"/>
    <property type="evidence" value="ECO:0007669"/>
    <property type="project" value="TreeGrafter"/>
</dbReference>
<evidence type="ECO:0000259" key="6">
    <source>
        <dbReference type="Pfam" id="PF00962"/>
    </source>
</evidence>
<keyword evidence="3" id="KW-0479">Metal-binding</keyword>
<gene>
    <name evidence="7" type="ORF">DC363_09655</name>
</gene>
<evidence type="ECO:0000256" key="3">
    <source>
        <dbReference type="ARBA" id="ARBA00022723"/>
    </source>
</evidence>